<organism evidence="8 9">
    <name type="scientific">Prosthecochloris aestuarii (strain DSM 271 / SK 413)</name>
    <dbReference type="NCBI Taxonomy" id="290512"/>
    <lineage>
        <taxon>Bacteria</taxon>
        <taxon>Pseudomonadati</taxon>
        <taxon>Chlorobiota</taxon>
        <taxon>Chlorobiia</taxon>
        <taxon>Chlorobiales</taxon>
        <taxon>Chlorobiaceae</taxon>
        <taxon>Prosthecochloris</taxon>
    </lineage>
</organism>
<keyword evidence="3 7" id="KW-0812">Transmembrane</keyword>
<evidence type="ECO:0000256" key="4">
    <source>
        <dbReference type="ARBA" id="ARBA00022989"/>
    </source>
</evidence>
<accession>B4S9L9</accession>
<dbReference type="CDD" id="cd16429">
    <property type="entry name" value="VirB10"/>
    <property type="match status" value="1"/>
</dbReference>
<proteinExistence type="inferred from homology"/>
<geneLocation type="plasmid" evidence="8 9">
    <name>pPAES01</name>
</geneLocation>
<keyword evidence="5 7" id="KW-0472">Membrane</keyword>
<feature type="region of interest" description="Disordered" evidence="6">
    <location>
        <begin position="1"/>
        <end position="31"/>
    </location>
</feature>
<evidence type="ECO:0000256" key="1">
    <source>
        <dbReference type="ARBA" id="ARBA00004167"/>
    </source>
</evidence>
<feature type="region of interest" description="Disordered" evidence="6">
    <location>
        <begin position="105"/>
        <end position="180"/>
    </location>
</feature>
<feature type="compositionally biased region" description="Basic and acidic residues" evidence="6">
    <location>
        <begin position="7"/>
        <end position="26"/>
    </location>
</feature>
<evidence type="ECO:0000256" key="6">
    <source>
        <dbReference type="SAM" id="MobiDB-lite"/>
    </source>
</evidence>
<protein>
    <submittedName>
        <fullName evidence="8">Conjugation TrbI family protein</fullName>
    </submittedName>
</protein>
<dbReference type="GO" id="GO:0016020">
    <property type="term" value="C:membrane"/>
    <property type="evidence" value="ECO:0007669"/>
    <property type="project" value="UniProtKB-SubCell"/>
</dbReference>
<name>B4S9L9_PROA2</name>
<gene>
    <name evidence="8" type="ordered locus">Paes_2355</name>
</gene>
<sequence>MNEENDMLPKDHDPHVSKIDPDDPRLRIRRPAGRSLKKGPVIAIIAVLSGALLLAVTLALLPTKQQEKVKEEQPVAYGQNTIPDFIRNAPDNDDPVRMPADPVITAPVPDSVPQLGRKLPGDLGATMVSSPGRSGSYSGGQKSPEEQAYESALASGPFFSGPAGTSGLSPQGIMTAQQGGPMLDGYARRLESAAQAASMPGLFTPPDPNRQDRKNDFLDGTDQQRTTSVSGMMTPPASPYEVKAGAIIPVTLLTGINSDLPGDIIGQVRENVYDTVSGEYLLIPQGSRLMASYDSMVSYGQKRVLVCWNRLIRPDGSSVSLECMPGVDLEGYAGFHDRVDNHYDRLIGGVILSSVLSLGATTSQGEWNGYDDMNAAQMFAANAGGEISNAGDKVTSRNLDIQPTLKIRPGYSVNVLVHKDMIIPPYYQ</sequence>
<dbReference type="HOGENOM" id="CLU_042657_0_0_10"/>
<dbReference type="RefSeq" id="WP_012509551.1">
    <property type="nucleotide sequence ID" value="NC_011061.1"/>
</dbReference>
<evidence type="ECO:0000256" key="5">
    <source>
        <dbReference type="ARBA" id="ARBA00023136"/>
    </source>
</evidence>
<evidence type="ECO:0000256" key="2">
    <source>
        <dbReference type="ARBA" id="ARBA00010265"/>
    </source>
</evidence>
<reference evidence="8" key="1">
    <citation type="submission" date="2008-06" db="EMBL/GenBank/DDBJ databases">
        <title>Complete sequence of plasmid of Prosthecochloris aestuarii DSM 271.</title>
        <authorList>
            <consortium name="US DOE Joint Genome Institute"/>
            <person name="Lucas S."/>
            <person name="Copeland A."/>
            <person name="Lapidus A."/>
            <person name="Glavina del Rio T."/>
            <person name="Dalin E."/>
            <person name="Tice H."/>
            <person name="Bruce D."/>
            <person name="Goodwin L."/>
            <person name="Pitluck S."/>
            <person name="Schmutz J."/>
            <person name="Larimer F."/>
            <person name="Land M."/>
            <person name="Hauser L."/>
            <person name="Kyrpides N."/>
            <person name="Anderson I."/>
            <person name="Liu Z."/>
            <person name="Li T."/>
            <person name="Zhao F."/>
            <person name="Overmann J."/>
            <person name="Bryant D.A."/>
            <person name="Richardson P."/>
        </authorList>
    </citation>
    <scope>NUCLEOTIDE SEQUENCE [LARGE SCALE GENOMIC DNA]</scope>
    <source>
        <strain evidence="8">DSM 271</strain>
        <plasmid evidence="8">pPAES01</plasmid>
    </source>
</reference>
<feature type="transmembrane region" description="Helical" evidence="7">
    <location>
        <begin position="39"/>
        <end position="61"/>
    </location>
</feature>
<dbReference type="KEGG" id="paa:Paes_2355"/>
<evidence type="ECO:0000313" key="8">
    <source>
        <dbReference type="EMBL" id="ACF47346.1"/>
    </source>
</evidence>
<keyword evidence="8" id="KW-0614">Plasmid</keyword>
<evidence type="ECO:0000256" key="7">
    <source>
        <dbReference type="SAM" id="Phobius"/>
    </source>
</evidence>
<keyword evidence="9" id="KW-1185">Reference proteome</keyword>
<dbReference type="AlphaFoldDB" id="B4S9L9"/>
<feature type="compositionally biased region" description="Polar residues" evidence="6">
    <location>
        <begin position="166"/>
        <end position="178"/>
    </location>
</feature>
<feature type="region of interest" description="Disordered" evidence="6">
    <location>
        <begin position="199"/>
        <end position="237"/>
    </location>
</feature>
<dbReference type="Proteomes" id="UP000002725">
    <property type="component" value="Plasmid pPAES01"/>
</dbReference>
<dbReference type="Gene3D" id="2.40.128.260">
    <property type="entry name" value="Type IV secretion system, VirB10/TraB/TrbI"/>
    <property type="match status" value="1"/>
</dbReference>
<comment type="similarity">
    <text evidence="2">Belongs to the TrbI/VirB10 family.</text>
</comment>
<keyword evidence="4 7" id="KW-1133">Transmembrane helix</keyword>
<dbReference type="eggNOG" id="COG2948">
    <property type="taxonomic scope" value="Bacteria"/>
</dbReference>
<dbReference type="InterPro" id="IPR005498">
    <property type="entry name" value="T4SS_VirB10/TraB/TrbI"/>
</dbReference>
<evidence type="ECO:0000313" key="9">
    <source>
        <dbReference type="Proteomes" id="UP000002725"/>
    </source>
</evidence>
<feature type="compositionally biased region" description="Polar residues" evidence="6">
    <location>
        <begin position="221"/>
        <end position="231"/>
    </location>
</feature>
<dbReference type="EMBL" id="CP001109">
    <property type="protein sequence ID" value="ACF47346.1"/>
    <property type="molecule type" value="Genomic_DNA"/>
</dbReference>
<dbReference type="InterPro" id="IPR042217">
    <property type="entry name" value="T4SS_VirB10/TrbI"/>
</dbReference>
<comment type="subcellular location">
    <subcellularLocation>
        <location evidence="1">Membrane</location>
        <topology evidence="1">Single-pass membrane protein</topology>
    </subcellularLocation>
</comment>
<evidence type="ECO:0000256" key="3">
    <source>
        <dbReference type="ARBA" id="ARBA00022692"/>
    </source>
</evidence>
<dbReference type="Pfam" id="PF03743">
    <property type="entry name" value="TrbI"/>
    <property type="match status" value="1"/>
</dbReference>
<feature type="compositionally biased region" description="Low complexity" evidence="6">
    <location>
        <begin position="129"/>
        <end position="140"/>
    </location>
</feature>